<feature type="domain" description="Defence against restriction A N-terminal" evidence="4">
    <location>
        <begin position="232"/>
        <end position="353"/>
    </location>
</feature>
<gene>
    <name evidence="6" type="ORF">KVG88_29935</name>
</gene>
<evidence type="ECO:0000259" key="4">
    <source>
        <dbReference type="Pfam" id="PF18788"/>
    </source>
</evidence>
<dbReference type="Proteomes" id="UP001049200">
    <property type="component" value="Unassembled WGS sequence"/>
</dbReference>
<evidence type="ECO:0000259" key="5">
    <source>
        <dbReference type="Pfam" id="PF18823"/>
    </source>
</evidence>
<dbReference type="Pfam" id="PF18763">
    <property type="entry name" value="ddrB-ParB"/>
    <property type="match status" value="1"/>
</dbReference>
<dbReference type="RefSeq" id="WP_217873500.1">
    <property type="nucleotide sequence ID" value="NZ_JAHSTU010000014.1"/>
</dbReference>
<feature type="region of interest" description="Disordered" evidence="2">
    <location>
        <begin position="718"/>
        <end position="755"/>
    </location>
</feature>
<evidence type="ECO:0000256" key="1">
    <source>
        <dbReference type="SAM" id="Coils"/>
    </source>
</evidence>
<dbReference type="InterPro" id="IPR041140">
    <property type="entry name" value="DarA_N"/>
</dbReference>
<dbReference type="EMBL" id="JAHSTU010000014">
    <property type="protein sequence ID" value="MBV4524295.1"/>
    <property type="molecule type" value="Genomic_DNA"/>
</dbReference>
<feature type="domain" description="DdrB-like" evidence="3">
    <location>
        <begin position="760"/>
        <end position="891"/>
    </location>
</feature>
<dbReference type="Pfam" id="PF18788">
    <property type="entry name" value="DarA_N"/>
    <property type="match status" value="1"/>
</dbReference>
<sequence length="1244" mass="133263">MTDHFAKLTSAAHSGAFGLGSKRTPTVEQLRAGNYPKGSLRLHGLPITIETPMFTPRTGKADGEPWSIVCMANYGYINGYKGADGDAFDVYVGPIPESSLVVVVNQLKKDRSFDEHKAVLGFHDVDSAVTAYRNSYERGWQGMGSYVVCTIKQFKAWLKSGDLTRPLVATDLIQDEVTPMTGAMVAWGEDNLPVGMTMGEVMYGLRRGDPEKLLLDSATMADITEYLSDGSMLDAMVIEYAQFDRKAKQLLRVMQAAARTVKADSVEVSEPFKNRGTTQVAMLFSMSDGQTVSVFFHNPDSTPNKLTAKDEMVSWKWVQNKKDVTLVVAPEHGQDINPRQVARRIMALVEKNSAKFLKANGASAEKAAKIEELKAQAQSKVAELQSLDEQIVDLQAKVAQLPAPAAVPEAEAGAIVAKPSEYAEKFLAQADGVIEKIAAMGGTPMTREEFMAKVASGDLRGFSMEQLNEKLADYRADLEAVQTGKKTSRAIGGKGATKKGVIASLGDAIAENMAAIDSGGILATINASNYLSEVSEQLRNLEAQQTAGQDNQDHGNGADDAEAQKIARLLEMLAAARSKLAAMTPGEAFYGNLVKDIADMAKQLWDAGYRGPEASAMSVAEVPAIEPDAQPDMLGDDPSLRDSRTDLEKLTAALIAGNAMGALGVLDTIDDVDALRELVLKAGFSLGASGTKDEILAGVGRDLVRAAKAKVDGFGLRELNKTPETSQEPASAAPAKEPGADDDTGEIAPEGRENIVKTAKGTKVVTGFKVIDAKHLIISHETDGTANPDYPSELQPRDRARATSQAWVQKTARNLDPDSLGRTNRADSGAPIVGADRVVESGNGRAMAIREAYRIGKADEYREWLLEHAEYFKVSATKIQNMKAPVLVRVRVSAVDRAEFAVEANQDDKLAMTATEKARSDAKRLDSAMMAKLADGDLTSAANRDFINAFLQSLGDTEAAQYITSDGRPTASLISRVQAALFAGAYSDDRLLELTADSSKPEIANIVSALNMAAPDFMRAKELDMAGAEDAGEKVTDSLELSLDQEAVSAIINATNVLRQAKESGLGIDEFLRQGDMFGDIDPSVAAMAVFISKNNRSAKRLGTAFKAMAQFVESEAKRKQTAGLFGDEPASFADIVRAANAELEKEFGEGVFAIEQDDLFSQPPAATPPEQTPPDDKDSALQTAKAYLDSIIDGTADLSDPDSALKELERIYAAFGEGELSGLFADAAEAYSQHALKATAEVA</sequence>
<feature type="coiled-coil region" evidence="1">
    <location>
        <begin position="367"/>
        <end position="397"/>
    </location>
</feature>
<protein>
    <recommendedName>
        <fullName evidence="8">DdrB-like domain-containing protein</fullName>
    </recommendedName>
</protein>
<keyword evidence="1" id="KW-0175">Coiled coil</keyword>
<dbReference type="InterPro" id="IPR041595">
    <property type="entry name" value="Inorganic_Pase"/>
</dbReference>
<feature type="region of interest" description="Disordered" evidence="2">
    <location>
        <begin position="1161"/>
        <end position="1181"/>
    </location>
</feature>
<proteinExistence type="predicted"/>
<organism evidence="6 7">
    <name type="scientific">Pseudomonas azerbaijanoccidentalis</name>
    <dbReference type="NCBI Taxonomy" id="2842347"/>
    <lineage>
        <taxon>Bacteria</taxon>
        <taxon>Pseudomonadati</taxon>
        <taxon>Pseudomonadota</taxon>
        <taxon>Gammaproteobacteria</taxon>
        <taxon>Pseudomonadales</taxon>
        <taxon>Pseudomonadaceae</taxon>
        <taxon>Pseudomonas</taxon>
    </lineage>
</organism>
<comment type="caution">
    <text evidence="6">The sequence shown here is derived from an EMBL/GenBank/DDBJ whole genome shotgun (WGS) entry which is preliminary data.</text>
</comment>
<evidence type="ECO:0000313" key="7">
    <source>
        <dbReference type="Proteomes" id="UP001049200"/>
    </source>
</evidence>
<name>A0ABS6QZE3_9PSED</name>
<feature type="domain" description="Inorganic pyrophosphatase" evidence="5">
    <location>
        <begin position="28"/>
        <end position="159"/>
    </location>
</feature>
<reference evidence="6" key="1">
    <citation type="submission" date="2021-06" db="EMBL/GenBank/DDBJ databases">
        <title>Updating the genus Pseudomonas: Description of 43 new species and partition of the Pseudomonas putida group.</title>
        <authorList>
            <person name="Girard L."/>
            <person name="Lood C."/>
            <person name="Vandamme P."/>
            <person name="Rokni-Zadeh H."/>
            <person name="Van Noort V."/>
            <person name="Hofte M."/>
            <person name="Lavigne R."/>
            <person name="De Mot R."/>
        </authorList>
    </citation>
    <scope>NUCLEOTIDE SEQUENCE</scope>
    <source>
        <strain evidence="6">SWRI74</strain>
    </source>
</reference>
<dbReference type="InterPro" id="IPR041398">
    <property type="entry name" value="DdrB_dom"/>
</dbReference>
<evidence type="ECO:0000256" key="2">
    <source>
        <dbReference type="SAM" id="MobiDB-lite"/>
    </source>
</evidence>
<evidence type="ECO:0000313" key="6">
    <source>
        <dbReference type="EMBL" id="MBV4524295.1"/>
    </source>
</evidence>
<dbReference type="Pfam" id="PF18823">
    <property type="entry name" value="InPase"/>
    <property type="match status" value="1"/>
</dbReference>
<keyword evidence="7" id="KW-1185">Reference proteome</keyword>
<evidence type="ECO:0008006" key="8">
    <source>
        <dbReference type="Google" id="ProtNLM"/>
    </source>
</evidence>
<accession>A0ABS6QZE3</accession>
<evidence type="ECO:0000259" key="3">
    <source>
        <dbReference type="Pfam" id="PF18763"/>
    </source>
</evidence>